<dbReference type="EMBL" id="SNWQ01000015">
    <property type="protein sequence ID" value="TDO44693.1"/>
    <property type="molecule type" value="Genomic_DNA"/>
</dbReference>
<dbReference type="Proteomes" id="UP000295388">
    <property type="component" value="Unassembled WGS sequence"/>
</dbReference>
<comment type="caution">
    <text evidence="4">The sequence shown here is derived from an EMBL/GenBank/DDBJ whole genome shotgun (WGS) entry which is preliminary data.</text>
</comment>
<dbReference type="SMART" id="SM00909">
    <property type="entry name" value="Germane"/>
    <property type="match status" value="1"/>
</dbReference>
<proteinExistence type="predicted"/>
<feature type="region of interest" description="Disordered" evidence="1">
    <location>
        <begin position="77"/>
        <end position="128"/>
    </location>
</feature>
<feature type="transmembrane region" description="Helical" evidence="2">
    <location>
        <begin position="47"/>
        <end position="69"/>
    </location>
</feature>
<keyword evidence="2" id="KW-0812">Transmembrane</keyword>
<accession>A0A4R6K5R1</accession>
<sequence length="368" mass="39286">MTNPDDQFDELMRRSLHDEAEQVQPADGLHQIQARVRDQHKPAVRRPWLLTAGAAVVGTAAAIGAFTMLGNDGPATKDAEVAGPADSTKTVTGPVPASQLPTAAPATPEPTLAPTEAPKVAPTPRGKVEQVTSKAVPVYWLGKTAGVDTGAGVRLYRTWAQIKGRPAYEALRLMTSGKSVDPDYSSPWQGSAVSSVTRADGLITVDFKVLPRQQLAPAVANMAAQQLVYTVQGAMDVTGPVQVTVQGEPVTRLFGVDTAQPLSRAQALDVQAFIWVTYPENGTIVRAPLKVSGIAAAHEASLNYRITANKTGQLIAEGSTQTTEAYKLTPYSFTVTKLPAGEYTLEIFEISMEDGRQTSTDTKTFYVR</sequence>
<feature type="domain" description="GerMN" evidence="3">
    <location>
        <begin position="167"/>
        <end position="254"/>
    </location>
</feature>
<name>A0A4R6K5R1_9ACTN</name>
<dbReference type="RefSeq" id="WP_133803235.1">
    <property type="nucleotide sequence ID" value="NZ_SNWQ01000015.1"/>
</dbReference>
<evidence type="ECO:0000256" key="1">
    <source>
        <dbReference type="SAM" id="MobiDB-lite"/>
    </source>
</evidence>
<dbReference type="InterPro" id="IPR018911">
    <property type="entry name" value="Gmad2_Ig-like_dom"/>
</dbReference>
<dbReference type="OrthoDB" id="4843507at2"/>
<dbReference type="AlphaFoldDB" id="A0A4R6K5R1"/>
<evidence type="ECO:0000313" key="4">
    <source>
        <dbReference type="EMBL" id="TDO44693.1"/>
    </source>
</evidence>
<protein>
    <submittedName>
        <fullName evidence="4">Sporulation and spore germination protein</fullName>
    </submittedName>
</protein>
<evidence type="ECO:0000256" key="2">
    <source>
        <dbReference type="SAM" id="Phobius"/>
    </source>
</evidence>
<dbReference type="Pfam" id="PF10648">
    <property type="entry name" value="Gmad2"/>
    <property type="match status" value="1"/>
</dbReference>
<evidence type="ECO:0000313" key="5">
    <source>
        <dbReference type="Proteomes" id="UP000295388"/>
    </source>
</evidence>
<gene>
    <name evidence="4" type="ORF">EV643_115195</name>
</gene>
<organism evidence="4 5">
    <name type="scientific">Kribbella caucasensis</name>
    <dbReference type="NCBI Taxonomy" id="2512215"/>
    <lineage>
        <taxon>Bacteria</taxon>
        <taxon>Bacillati</taxon>
        <taxon>Actinomycetota</taxon>
        <taxon>Actinomycetes</taxon>
        <taxon>Propionibacteriales</taxon>
        <taxon>Kribbellaceae</taxon>
        <taxon>Kribbella</taxon>
    </lineage>
</organism>
<evidence type="ECO:0000259" key="3">
    <source>
        <dbReference type="SMART" id="SM00909"/>
    </source>
</evidence>
<keyword evidence="5" id="KW-1185">Reference proteome</keyword>
<reference evidence="4 5" key="1">
    <citation type="submission" date="2019-03" db="EMBL/GenBank/DDBJ databases">
        <title>Genomic Encyclopedia of Type Strains, Phase III (KMG-III): the genomes of soil and plant-associated and newly described type strains.</title>
        <authorList>
            <person name="Whitman W."/>
        </authorList>
    </citation>
    <scope>NUCLEOTIDE SEQUENCE [LARGE SCALE GENOMIC DNA]</scope>
    <source>
        <strain evidence="4 5">VKM Ac-2527</strain>
    </source>
</reference>
<keyword evidence="2" id="KW-0472">Membrane</keyword>
<keyword evidence="2" id="KW-1133">Transmembrane helix</keyword>
<dbReference type="Pfam" id="PF10646">
    <property type="entry name" value="Germane"/>
    <property type="match status" value="1"/>
</dbReference>
<feature type="compositionally biased region" description="Low complexity" evidence="1">
    <location>
        <begin position="100"/>
        <end position="118"/>
    </location>
</feature>
<dbReference type="InterPro" id="IPR019606">
    <property type="entry name" value="GerMN"/>
</dbReference>